<dbReference type="EMBL" id="SWKU01000007">
    <property type="protein sequence ID" value="KAF3004796.1"/>
    <property type="molecule type" value="Genomic_DNA"/>
</dbReference>
<dbReference type="AlphaFoldDB" id="A0A9P4THQ9"/>
<dbReference type="Proteomes" id="UP000801428">
    <property type="component" value="Unassembled WGS sequence"/>
</dbReference>
<evidence type="ECO:0000313" key="2">
    <source>
        <dbReference type="EMBL" id="KAF3004796.1"/>
    </source>
</evidence>
<evidence type="ECO:0000313" key="3">
    <source>
        <dbReference type="Proteomes" id="UP000801428"/>
    </source>
</evidence>
<name>A0A9P4THQ9_CURKU</name>
<dbReference type="PANTHER" id="PTHR33112">
    <property type="entry name" value="DOMAIN PROTEIN, PUTATIVE-RELATED"/>
    <property type="match status" value="1"/>
</dbReference>
<dbReference type="Pfam" id="PF06985">
    <property type="entry name" value="HET"/>
    <property type="match status" value="1"/>
</dbReference>
<dbReference type="PANTHER" id="PTHR33112:SF16">
    <property type="entry name" value="HETEROKARYON INCOMPATIBILITY DOMAIN-CONTAINING PROTEIN"/>
    <property type="match status" value="1"/>
</dbReference>
<reference evidence="2" key="1">
    <citation type="submission" date="2019-04" db="EMBL/GenBank/DDBJ databases">
        <title>Sequencing of skin fungus with MAO and IRED activity.</title>
        <authorList>
            <person name="Marsaioli A.J."/>
            <person name="Bonatto J.M.C."/>
            <person name="Reis Junior O."/>
        </authorList>
    </citation>
    <scope>NUCLEOTIDE SEQUENCE</scope>
    <source>
        <strain evidence="2">30M1</strain>
    </source>
</reference>
<evidence type="ECO:0000259" key="1">
    <source>
        <dbReference type="Pfam" id="PF06985"/>
    </source>
</evidence>
<dbReference type="OrthoDB" id="5125733at2759"/>
<organism evidence="2 3">
    <name type="scientific">Curvularia kusanoi</name>
    <name type="common">Cochliobolus kusanoi</name>
    <dbReference type="NCBI Taxonomy" id="90978"/>
    <lineage>
        <taxon>Eukaryota</taxon>
        <taxon>Fungi</taxon>
        <taxon>Dikarya</taxon>
        <taxon>Ascomycota</taxon>
        <taxon>Pezizomycotina</taxon>
        <taxon>Dothideomycetes</taxon>
        <taxon>Pleosporomycetidae</taxon>
        <taxon>Pleosporales</taxon>
        <taxon>Pleosporineae</taxon>
        <taxon>Pleosporaceae</taxon>
        <taxon>Curvularia</taxon>
    </lineage>
</organism>
<protein>
    <recommendedName>
        <fullName evidence="1">Heterokaryon incompatibility domain-containing protein</fullName>
    </recommendedName>
</protein>
<comment type="caution">
    <text evidence="2">The sequence shown here is derived from an EMBL/GenBank/DDBJ whole genome shotgun (WGS) entry which is preliminary data.</text>
</comment>
<accession>A0A9P4THQ9</accession>
<keyword evidence="3" id="KW-1185">Reference proteome</keyword>
<proteinExistence type="predicted"/>
<feature type="domain" description="Heterokaryon incompatibility" evidence="1">
    <location>
        <begin position="243"/>
        <end position="391"/>
    </location>
</feature>
<gene>
    <name evidence="2" type="ORF">E8E13_002980</name>
</gene>
<dbReference type="InterPro" id="IPR010730">
    <property type="entry name" value="HET"/>
</dbReference>
<sequence length="716" mass="81657">MCNGIYDTGWSGVLAEITKSQNDKLSLTVCNRSHKKLYLLAFNPALWQTLPADMMIVDRKPVARVDWINKLRDEYQVQQEQIEMMKINKARGLKARTCIARELYSKVSSRDEGKRFAKQKKITTEQLTEDAPVSWLAVEAAENSPAAEAVATRPLTKSTSSERTVALMKNWITSCVNSHEKCQLGYTREELQNAGEADNEPARLRARYSEESVKLPTRLIDVNSFEEDVKLVDSASFGGRGKYLALSHVWGKGQHFKTESTNLGEHRTRILFSNLPKTFGDAVLVTRAMGLRYLWIDSLCIIQDSPADWKKEASLMASVYFNAYATISAAASENSHSGLFFDREPPECSAQLTYTSASGVVGLWTVHNKTPSFNQQIRHTTLASRAWCLQEKQLARRTLHFGAYQVIFECNELYQYETQRPSDKPGEGRLDIQMLYWMLVGFRGRNSTVVELLVSSVLNRTWLQIVEDYTKRNLTFESDKLPALQGLAQYVLDLTRDQYLFGLWKSSLDVGLLWRTAPYEDVSERRGRVADRAPSWSWASVNGRVYFAFVGERPIDIGTDRITDVVDITAEGMLIMDAQMVVLRRGQLATEDEWERNQFIRALAYTGTAEKPPPIAAYEWVRSSDRRWFGWVAMDEGRSFKDDDTQQQEVEALIMRMQILENKVKATFEGEPFKKSYAVLIVRKVPESDCYQRIGMGQIFVCGDFEDSEKSRIQIL</sequence>